<dbReference type="NCBIfam" id="TIGR01125">
    <property type="entry name" value="30S ribosomal protein S12 methylthiotransferase RimO"/>
    <property type="match status" value="1"/>
</dbReference>
<protein>
    <recommendedName>
        <fullName evidence="8">Ribosomal protein uS12 methylthiotransferase RimO</fullName>
        <shortName evidence="8">uS12 MTTase</shortName>
        <shortName evidence="8">uS12 methylthiotransferase</shortName>
        <ecNumber evidence="8">2.8.4.4</ecNumber>
    </recommendedName>
    <alternativeName>
        <fullName evidence="8">Ribosomal protein uS12 (aspartate-C(3))-methylthiotransferase</fullName>
    </alternativeName>
    <alternativeName>
        <fullName evidence="8">Ribosome maturation factor RimO</fullName>
    </alternativeName>
</protein>
<accession>A0A1F4TDW3</accession>
<feature type="binding site" evidence="8">
    <location>
        <position position="80"/>
    </location>
    <ligand>
        <name>[4Fe-4S] cluster</name>
        <dbReference type="ChEBI" id="CHEBI:49883"/>
        <label>1</label>
    </ligand>
</feature>
<evidence type="ECO:0000313" key="12">
    <source>
        <dbReference type="EMBL" id="OGC30700.1"/>
    </source>
</evidence>
<dbReference type="STRING" id="1802583.A2311_01815"/>
<dbReference type="GO" id="GO:0035600">
    <property type="term" value="P:tRNA methylthiolation"/>
    <property type="evidence" value="ECO:0007669"/>
    <property type="project" value="UniProtKB-ARBA"/>
</dbReference>
<evidence type="ECO:0000256" key="3">
    <source>
        <dbReference type="ARBA" id="ARBA00022679"/>
    </source>
</evidence>
<dbReference type="PROSITE" id="PS51449">
    <property type="entry name" value="MTTASE_N"/>
    <property type="match status" value="1"/>
</dbReference>
<dbReference type="SMART" id="SM00729">
    <property type="entry name" value="Elp3"/>
    <property type="match status" value="1"/>
</dbReference>
<dbReference type="PANTHER" id="PTHR43837">
    <property type="entry name" value="RIBOSOMAL PROTEIN S12 METHYLTHIOTRANSFERASE RIMO"/>
    <property type="match status" value="1"/>
</dbReference>
<dbReference type="Proteomes" id="UP000178951">
    <property type="component" value="Unassembled WGS sequence"/>
</dbReference>
<dbReference type="GO" id="GO:0005840">
    <property type="term" value="C:ribosome"/>
    <property type="evidence" value="ECO:0007669"/>
    <property type="project" value="UniProtKB-KW"/>
</dbReference>
<organism evidence="12 13">
    <name type="scientific">candidate division WOR-1 bacterium RIFOXYB2_FULL_48_7</name>
    <dbReference type="NCBI Taxonomy" id="1802583"/>
    <lineage>
        <taxon>Bacteria</taxon>
        <taxon>Bacillati</taxon>
        <taxon>Saganbacteria</taxon>
    </lineage>
</organism>
<feature type="binding site" evidence="8">
    <location>
        <position position="136"/>
    </location>
    <ligand>
        <name>[4Fe-4S] cluster</name>
        <dbReference type="ChEBI" id="CHEBI:49883"/>
        <label>2</label>
        <note>4Fe-4S-S-AdoMet</note>
    </ligand>
</feature>
<feature type="domain" description="MTTase N-terminal" evidence="10">
    <location>
        <begin position="1"/>
        <end position="119"/>
    </location>
</feature>
<dbReference type="FunFam" id="3.80.30.20:FF:000001">
    <property type="entry name" value="tRNA-2-methylthio-N(6)-dimethylallyladenosine synthase 2"/>
    <property type="match status" value="1"/>
</dbReference>
<dbReference type="InterPro" id="IPR002792">
    <property type="entry name" value="TRAM_dom"/>
</dbReference>
<dbReference type="EC" id="2.8.4.4" evidence="8"/>
<dbReference type="InterPro" id="IPR058240">
    <property type="entry name" value="rSAM_sf"/>
</dbReference>
<dbReference type="InterPro" id="IPR007197">
    <property type="entry name" value="rSAM"/>
</dbReference>
<evidence type="ECO:0000256" key="4">
    <source>
        <dbReference type="ARBA" id="ARBA00022691"/>
    </source>
</evidence>
<keyword evidence="6 8" id="KW-0408">Iron</keyword>
<dbReference type="Pfam" id="PF18693">
    <property type="entry name" value="TRAM_2"/>
    <property type="match status" value="1"/>
</dbReference>
<keyword evidence="5 8" id="KW-0479">Metal-binding</keyword>
<feature type="binding site" evidence="8">
    <location>
        <position position="10"/>
    </location>
    <ligand>
        <name>[4Fe-4S] cluster</name>
        <dbReference type="ChEBI" id="CHEBI:49883"/>
        <label>1</label>
    </ligand>
</feature>
<dbReference type="Gene3D" id="3.80.30.20">
    <property type="entry name" value="tm_1862 like domain"/>
    <property type="match status" value="1"/>
</dbReference>
<dbReference type="GO" id="GO:0046872">
    <property type="term" value="F:metal ion binding"/>
    <property type="evidence" value="ECO:0007669"/>
    <property type="project" value="UniProtKB-KW"/>
</dbReference>
<dbReference type="PROSITE" id="PS51918">
    <property type="entry name" value="RADICAL_SAM"/>
    <property type="match status" value="1"/>
</dbReference>
<dbReference type="InterPro" id="IPR005839">
    <property type="entry name" value="Methylthiotransferase"/>
</dbReference>
<evidence type="ECO:0000256" key="7">
    <source>
        <dbReference type="ARBA" id="ARBA00023014"/>
    </source>
</evidence>
<evidence type="ECO:0000256" key="2">
    <source>
        <dbReference type="ARBA" id="ARBA00022490"/>
    </source>
</evidence>
<dbReference type="PROSITE" id="PS50926">
    <property type="entry name" value="TRAM"/>
    <property type="match status" value="1"/>
</dbReference>
<feature type="binding site" evidence="8">
    <location>
        <position position="46"/>
    </location>
    <ligand>
        <name>[4Fe-4S] cluster</name>
        <dbReference type="ChEBI" id="CHEBI:49883"/>
        <label>1</label>
    </ligand>
</feature>
<feature type="binding site" evidence="8">
    <location>
        <position position="129"/>
    </location>
    <ligand>
        <name>[4Fe-4S] cluster</name>
        <dbReference type="ChEBI" id="CHEBI:49883"/>
        <label>2</label>
        <note>4Fe-4S-S-AdoMet</note>
    </ligand>
</feature>
<evidence type="ECO:0000259" key="10">
    <source>
        <dbReference type="PROSITE" id="PS51449"/>
    </source>
</evidence>
<dbReference type="GO" id="GO:0051539">
    <property type="term" value="F:4 iron, 4 sulfur cluster binding"/>
    <property type="evidence" value="ECO:0007669"/>
    <property type="project" value="UniProtKB-UniRule"/>
</dbReference>
<feature type="domain" description="TRAM" evidence="9">
    <location>
        <begin position="341"/>
        <end position="402"/>
    </location>
</feature>
<evidence type="ECO:0000256" key="8">
    <source>
        <dbReference type="HAMAP-Rule" id="MF_01865"/>
    </source>
</evidence>
<reference evidence="12 13" key="1">
    <citation type="journal article" date="2016" name="Nat. Commun.">
        <title>Thousands of microbial genomes shed light on interconnected biogeochemical processes in an aquifer system.</title>
        <authorList>
            <person name="Anantharaman K."/>
            <person name="Brown C.T."/>
            <person name="Hug L.A."/>
            <person name="Sharon I."/>
            <person name="Castelle C.J."/>
            <person name="Probst A.J."/>
            <person name="Thomas B.C."/>
            <person name="Singh A."/>
            <person name="Wilkins M.J."/>
            <person name="Karaoz U."/>
            <person name="Brodie E.L."/>
            <person name="Williams K.H."/>
            <person name="Hubbard S.S."/>
            <person name="Banfield J.F."/>
        </authorList>
    </citation>
    <scope>NUCLEOTIDE SEQUENCE [LARGE SCALE GENOMIC DNA]</scope>
</reference>
<dbReference type="InterPro" id="IPR006638">
    <property type="entry name" value="Elp3/MiaA/NifB-like_rSAM"/>
</dbReference>
<dbReference type="InterPro" id="IPR005840">
    <property type="entry name" value="Ribosomal_uS12_MeSTrfase_RimO"/>
</dbReference>
<comment type="catalytic activity">
    <reaction evidence="8">
        <text>L-aspartate(89)-[ribosomal protein uS12]-hydrogen + (sulfur carrier)-SH + AH2 + 2 S-adenosyl-L-methionine = 3-methylsulfanyl-L-aspartate(89)-[ribosomal protein uS12]-hydrogen + (sulfur carrier)-H + 5'-deoxyadenosine + L-methionine + A + S-adenosyl-L-homocysteine + 2 H(+)</text>
        <dbReference type="Rhea" id="RHEA:37087"/>
        <dbReference type="Rhea" id="RHEA-COMP:10460"/>
        <dbReference type="Rhea" id="RHEA-COMP:10461"/>
        <dbReference type="Rhea" id="RHEA-COMP:14737"/>
        <dbReference type="Rhea" id="RHEA-COMP:14739"/>
        <dbReference type="ChEBI" id="CHEBI:13193"/>
        <dbReference type="ChEBI" id="CHEBI:15378"/>
        <dbReference type="ChEBI" id="CHEBI:17319"/>
        <dbReference type="ChEBI" id="CHEBI:17499"/>
        <dbReference type="ChEBI" id="CHEBI:29917"/>
        <dbReference type="ChEBI" id="CHEBI:29961"/>
        <dbReference type="ChEBI" id="CHEBI:57844"/>
        <dbReference type="ChEBI" id="CHEBI:57856"/>
        <dbReference type="ChEBI" id="CHEBI:59789"/>
        <dbReference type="ChEBI" id="CHEBI:64428"/>
        <dbReference type="ChEBI" id="CHEBI:73599"/>
        <dbReference type="EC" id="2.8.4.4"/>
    </reaction>
</comment>
<comment type="similarity">
    <text evidence="8">Belongs to the methylthiotransferase family. RimO subfamily.</text>
</comment>
<name>A0A1F4TDW3_UNCSA</name>
<comment type="function">
    <text evidence="8">Catalyzes the methylthiolation of an aspartic acid residue of ribosomal protein uS12.</text>
</comment>
<keyword evidence="4 8" id="KW-0949">S-adenosyl-L-methionine</keyword>
<keyword evidence="7 8" id="KW-0411">Iron-sulfur</keyword>
<dbReference type="SFLD" id="SFLDS00029">
    <property type="entry name" value="Radical_SAM"/>
    <property type="match status" value="1"/>
</dbReference>
<keyword evidence="3 8" id="KW-0808">Transferase</keyword>
<dbReference type="Gene3D" id="3.40.50.12160">
    <property type="entry name" value="Methylthiotransferase, N-terminal domain"/>
    <property type="match status" value="1"/>
</dbReference>
<keyword evidence="1 8" id="KW-0004">4Fe-4S</keyword>
<gene>
    <name evidence="8" type="primary">rimO</name>
    <name evidence="12" type="ORF">A2311_01815</name>
</gene>
<evidence type="ECO:0000313" key="13">
    <source>
        <dbReference type="Proteomes" id="UP000178951"/>
    </source>
</evidence>
<dbReference type="HAMAP" id="MF_01865">
    <property type="entry name" value="MTTase_RimO"/>
    <property type="match status" value="1"/>
</dbReference>
<keyword evidence="12" id="KW-0689">Ribosomal protein</keyword>
<dbReference type="GO" id="GO:0103039">
    <property type="term" value="F:protein methylthiotransferase activity"/>
    <property type="evidence" value="ECO:0007669"/>
    <property type="project" value="UniProtKB-EC"/>
</dbReference>
<dbReference type="PROSITE" id="PS01278">
    <property type="entry name" value="MTTASE_RADICAL"/>
    <property type="match status" value="1"/>
</dbReference>
<evidence type="ECO:0000259" key="11">
    <source>
        <dbReference type="PROSITE" id="PS51918"/>
    </source>
</evidence>
<evidence type="ECO:0000256" key="1">
    <source>
        <dbReference type="ARBA" id="ARBA00022485"/>
    </source>
</evidence>
<dbReference type="PANTHER" id="PTHR43837:SF1">
    <property type="entry name" value="RIBOSOMAL PROTEIN US12 METHYLTHIOTRANSFERASE RIMO"/>
    <property type="match status" value="1"/>
</dbReference>
<dbReference type="SFLD" id="SFLDG01082">
    <property type="entry name" value="B12-binding_domain_containing"/>
    <property type="match status" value="1"/>
</dbReference>
<dbReference type="GO" id="GO:0035599">
    <property type="term" value="F:aspartic acid methylthiotransferase activity"/>
    <property type="evidence" value="ECO:0007669"/>
    <property type="project" value="TreeGrafter"/>
</dbReference>
<dbReference type="InterPro" id="IPR038135">
    <property type="entry name" value="Methylthiotransferase_N_sf"/>
</dbReference>
<evidence type="ECO:0000256" key="6">
    <source>
        <dbReference type="ARBA" id="ARBA00023004"/>
    </source>
</evidence>
<dbReference type="InterPro" id="IPR012340">
    <property type="entry name" value="NA-bd_OB-fold"/>
</dbReference>
<dbReference type="SFLD" id="SFLDG01061">
    <property type="entry name" value="methylthiotransferase"/>
    <property type="match status" value="1"/>
</dbReference>
<dbReference type="InterPro" id="IPR020612">
    <property type="entry name" value="Methylthiotransferase_CS"/>
</dbReference>
<comment type="subcellular location">
    <subcellularLocation>
        <location evidence="8">Cytoplasm</location>
    </subcellularLocation>
</comment>
<dbReference type="InterPro" id="IPR013848">
    <property type="entry name" value="Methylthiotransferase_N"/>
</dbReference>
<dbReference type="NCBIfam" id="TIGR00089">
    <property type="entry name" value="MiaB/RimO family radical SAM methylthiotransferase"/>
    <property type="match status" value="1"/>
</dbReference>
<dbReference type="EMBL" id="MEUF01000088">
    <property type="protein sequence ID" value="OGC30700.1"/>
    <property type="molecule type" value="Genomic_DNA"/>
</dbReference>
<keyword evidence="12" id="KW-0687">Ribonucleoprotein</keyword>
<comment type="caution">
    <text evidence="12">The sequence shown here is derived from an EMBL/GenBank/DDBJ whole genome shotgun (WGS) entry which is preliminary data.</text>
</comment>
<proteinExistence type="inferred from homology"/>
<evidence type="ECO:0000256" key="5">
    <source>
        <dbReference type="ARBA" id="ARBA00022723"/>
    </source>
</evidence>
<dbReference type="Pfam" id="PF00919">
    <property type="entry name" value="UPF0004"/>
    <property type="match status" value="1"/>
</dbReference>
<keyword evidence="2 8" id="KW-0963">Cytoplasm</keyword>
<dbReference type="Gene3D" id="2.40.50.140">
    <property type="entry name" value="Nucleic acid-binding proteins"/>
    <property type="match status" value="1"/>
</dbReference>
<dbReference type="SUPFAM" id="SSF102114">
    <property type="entry name" value="Radical SAM enzymes"/>
    <property type="match status" value="1"/>
</dbReference>
<dbReference type="GO" id="GO:0005829">
    <property type="term" value="C:cytosol"/>
    <property type="evidence" value="ECO:0007669"/>
    <property type="project" value="TreeGrafter"/>
</dbReference>
<evidence type="ECO:0000259" key="9">
    <source>
        <dbReference type="PROSITE" id="PS50926"/>
    </source>
</evidence>
<feature type="binding site" evidence="8">
    <location>
        <position position="133"/>
    </location>
    <ligand>
        <name>[4Fe-4S] cluster</name>
        <dbReference type="ChEBI" id="CHEBI:49883"/>
        <label>2</label>
        <note>4Fe-4S-S-AdoMet</note>
    </ligand>
</feature>
<dbReference type="InterPro" id="IPR023404">
    <property type="entry name" value="rSAM_horseshoe"/>
</dbReference>
<feature type="domain" description="Radical SAM core" evidence="11">
    <location>
        <begin position="115"/>
        <end position="338"/>
    </location>
</feature>
<dbReference type="CDD" id="cd01335">
    <property type="entry name" value="Radical_SAM"/>
    <property type="match status" value="1"/>
</dbReference>
<comment type="cofactor">
    <cofactor evidence="8">
        <name>[4Fe-4S] cluster</name>
        <dbReference type="ChEBI" id="CHEBI:49883"/>
    </cofactor>
    <text evidence="8">Binds 2 [4Fe-4S] clusters. One cluster is coordinated with 3 cysteines and an exchangeable S-adenosyl-L-methionine.</text>
</comment>
<dbReference type="Pfam" id="PF04055">
    <property type="entry name" value="Radical_SAM"/>
    <property type="match status" value="1"/>
</dbReference>
<dbReference type="AlphaFoldDB" id="A0A1F4TDW3"/>
<sequence>MKAYFVSLGCPKNLTDTEVLMGKVASLGYTITTQPAQADVIIVNTCAFLKSARDEAQAVIKELAQWKKKGKCQQLFVAGCLPKLSNNHQLTTNKYIDGIIDSTGLHSYHIPRIKATPPWTAYVKIADGCDNHCAYCLIPTIRGRLKTRPMSDVLNEVKLLVKHGTKEIIYIAQDTTAYPNLPKLLKATARIKGVAWIRLMYAHPAHLTKELIKTIAGEPKIVKYLDLPVQHASSHILRKMNRHYDKKHLLETITSLRTLIPDLCLRTSIIVGFPGETKADFVELQALIAAGHFDRLGVFPYFREAGTPAAKLPGQLSSAIKQSRLQTIMSLQQKISLRKNRTFIGRTLKVLVETPHSGRSYRDAPEIDGKVILHSPKRLVPGTFVRAKIIRATAYDLVGMVQ</sequence>